<gene>
    <name evidence="2" type="ORF">UFOVP694_90</name>
</gene>
<keyword evidence="1" id="KW-0175">Coiled coil</keyword>
<evidence type="ECO:0000256" key="1">
    <source>
        <dbReference type="SAM" id="Coils"/>
    </source>
</evidence>
<protein>
    <submittedName>
        <fullName evidence="2">Uncharacterized protein</fullName>
    </submittedName>
</protein>
<accession>A0A6J5NH17</accession>
<evidence type="ECO:0000313" key="2">
    <source>
        <dbReference type="EMBL" id="CAB4158022.1"/>
    </source>
</evidence>
<organism evidence="2">
    <name type="scientific">uncultured Caudovirales phage</name>
    <dbReference type="NCBI Taxonomy" id="2100421"/>
    <lineage>
        <taxon>Viruses</taxon>
        <taxon>Duplodnaviria</taxon>
        <taxon>Heunggongvirae</taxon>
        <taxon>Uroviricota</taxon>
        <taxon>Caudoviricetes</taxon>
        <taxon>Peduoviridae</taxon>
        <taxon>Maltschvirus</taxon>
        <taxon>Maltschvirus maltsch</taxon>
    </lineage>
</organism>
<sequence length="140" mass="16162">MARGKAISVKIPTARVIKALEASLAKLEADYASQEANEAKYEKLRKAWQKEVSDYAVANIKKAENFRTNYRSWNNTLNIDYDLTVSEKDLPKEPSKDFVTMHQHTYNEQKEEIQNAIRILKMTDEEVVNTSTYNAVARYL</sequence>
<feature type="coiled-coil region" evidence="1">
    <location>
        <begin position="17"/>
        <end position="44"/>
    </location>
</feature>
<name>A0A6J5NH17_9CAUD</name>
<reference evidence="2" key="1">
    <citation type="submission" date="2020-04" db="EMBL/GenBank/DDBJ databases">
        <authorList>
            <person name="Chiriac C."/>
            <person name="Salcher M."/>
            <person name="Ghai R."/>
            <person name="Kavagutti S V."/>
        </authorList>
    </citation>
    <scope>NUCLEOTIDE SEQUENCE</scope>
</reference>
<proteinExistence type="predicted"/>
<dbReference type="EMBL" id="LR796651">
    <property type="protein sequence ID" value="CAB4158022.1"/>
    <property type="molecule type" value="Genomic_DNA"/>
</dbReference>